<dbReference type="AlphaFoldDB" id="A0A8J2W192"/>
<evidence type="ECO:0000313" key="1">
    <source>
        <dbReference type="EMBL" id="CAH0100856.1"/>
    </source>
</evidence>
<accession>A0A8J2W192</accession>
<comment type="caution">
    <text evidence="1">The sequence shown here is derived from an EMBL/GenBank/DDBJ whole genome shotgun (WGS) entry which is preliminary data.</text>
</comment>
<organism evidence="1 2">
    <name type="scientific">Daphnia galeata</name>
    <dbReference type="NCBI Taxonomy" id="27404"/>
    <lineage>
        <taxon>Eukaryota</taxon>
        <taxon>Metazoa</taxon>
        <taxon>Ecdysozoa</taxon>
        <taxon>Arthropoda</taxon>
        <taxon>Crustacea</taxon>
        <taxon>Branchiopoda</taxon>
        <taxon>Diplostraca</taxon>
        <taxon>Cladocera</taxon>
        <taxon>Anomopoda</taxon>
        <taxon>Daphniidae</taxon>
        <taxon>Daphnia</taxon>
    </lineage>
</organism>
<protein>
    <submittedName>
        <fullName evidence="1">Uncharacterized protein</fullName>
    </submittedName>
</protein>
<evidence type="ECO:0000313" key="2">
    <source>
        <dbReference type="Proteomes" id="UP000789390"/>
    </source>
</evidence>
<dbReference type="Proteomes" id="UP000789390">
    <property type="component" value="Unassembled WGS sequence"/>
</dbReference>
<gene>
    <name evidence="1" type="ORF">DGAL_LOCUS3144</name>
</gene>
<reference evidence="1" key="1">
    <citation type="submission" date="2021-11" db="EMBL/GenBank/DDBJ databases">
        <authorList>
            <person name="Schell T."/>
        </authorList>
    </citation>
    <scope>NUCLEOTIDE SEQUENCE</scope>
    <source>
        <strain evidence="1">M5</strain>
    </source>
</reference>
<keyword evidence="2" id="KW-1185">Reference proteome</keyword>
<dbReference type="EMBL" id="CAKKLH010000046">
    <property type="protein sequence ID" value="CAH0100856.1"/>
    <property type="molecule type" value="Genomic_DNA"/>
</dbReference>
<proteinExistence type="predicted"/>
<sequence>MPCNKMPSWTSESPAPVNVEKYTTLYENMLPSLSLHQLKSMCRLLASFSPMADGLTVNSDVSELQSPFSKLGSSSLLVYVSFSIAVFQPQQIWLFDLLPPPPCQPENDCGRRRKILWTGPSNVDGCLTTNSCPHLADIHAADRVNEEEHMSKILNQLAAMCSSAKFSEQKIRKC</sequence>
<name>A0A8J2W192_9CRUS</name>